<protein>
    <submittedName>
        <fullName evidence="3">NADPH-dependent F420 reductase</fullName>
    </submittedName>
</protein>
<dbReference type="Pfam" id="PF03807">
    <property type="entry name" value="F420_oxidored"/>
    <property type="match status" value="1"/>
</dbReference>
<dbReference type="GO" id="GO:0016651">
    <property type="term" value="F:oxidoreductase activity, acting on NAD(P)H"/>
    <property type="evidence" value="ECO:0007669"/>
    <property type="project" value="InterPro"/>
</dbReference>
<dbReference type="GO" id="GO:0052851">
    <property type="term" value="F:ferric-chelate reductase (NADPH) activity"/>
    <property type="evidence" value="ECO:0007669"/>
    <property type="project" value="TreeGrafter"/>
</dbReference>
<gene>
    <name evidence="3" type="primary">npdG</name>
    <name evidence="3" type="ORF">DPC56_06500</name>
</gene>
<evidence type="ECO:0000259" key="2">
    <source>
        <dbReference type="Pfam" id="PF03807"/>
    </source>
</evidence>
<dbReference type="GO" id="GO:0008823">
    <property type="term" value="F:cupric reductase (NADH) activity"/>
    <property type="evidence" value="ECO:0007669"/>
    <property type="project" value="TreeGrafter"/>
</dbReference>
<evidence type="ECO:0000256" key="1">
    <source>
        <dbReference type="ARBA" id="ARBA00023002"/>
    </source>
</evidence>
<sequence>MDGKIAIIGGTGDQGMGLALRLAMAGENVIIGSRDAKRAQNTVDEIKEMTGDPRLKLEGMKNEDAARLADLIVLTVPLHAQMVTLKSIKEHVKDKIFIDATVPLESSIGGSGAKYLDLWDGSAAERSAKFLEDATVVSAFNNISAYSLLNFKEDVECDCLITSDDEKAKKVVIELAEKIPGVRGIDCGPLENARIIEKITPLLINLNMKNKIKNAGIRITNI</sequence>
<evidence type="ECO:0000313" key="4">
    <source>
        <dbReference type="Proteomes" id="UP000249782"/>
    </source>
</evidence>
<comment type="caution">
    <text evidence="3">The sequence shown here is derived from an EMBL/GenBank/DDBJ whole genome shotgun (WGS) entry which is preliminary data.</text>
</comment>
<feature type="domain" description="Pyrroline-5-carboxylate reductase catalytic N-terminal" evidence="2">
    <location>
        <begin position="4"/>
        <end position="103"/>
    </location>
</feature>
<organism evidence="3 4">
    <name type="scientific">Methanothermobacter tenebrarum</name>
    <dbReference type="NCBI Taxonomy" id="680118"/>
    <lineage>
        <taxon>Archaea</taxon>
        <taxon>Methanobacteriati</taxon>
        <taxon>Methanobacteriota</taxon>
        <taxon>Methanomada group</taxon>
        <taxon>Methanobacteria</taxon>
        <taxon>Methanobacteriales</taxon>
        <taxon>Methanobacteriaceae</taxon>
        <taxon>Methanothermobacter</taxon>
    </lineage>
</organism>
<dbReference type="InterPro" id="IPR028939">
    <property type="entry name" value="P5C_Rdtase_cat_N"/>
</dbReference>
<dbReference type="GO" id="GO:0050661">
    <property type="term" value="F:NADP binding"/>
    <property type="evidence" value="ECO:0007669"/>
    <property type="project" value="InterPro"/>
</dbReference>
<dbReference type="GO" id="GO:0005886">
    <property type="term" value="C:plasma membrane"/>
    <property type="evidence" value="ECO:0007669"/>
    <property type="project" value="TreeGrafter"/>
</dbReference>
<dbReference type="GO" id="GO:0070967">
    <property type="term" value="F:coenzyme F420 binding"/>
    <property type="evidence" value="ECO:0007669"/>
    <property type="project" value="InterPro"/>
</dbReference>
<dbReference type="OrthoDB" id="8635at2157"/>
<dbReference type="NCBIfam" id="TIGR01915">
    <property type="entry name" value="npdG"/>
    <property type="match status" value="1"/>
</dbReference>
<dbReference type="InterPro" id="IPR036291">
    <property type="entry name" value="NAD(P)-bd_dom_sf"/>
</dbReference>
<name>A0A328PEF1_9EURY</name>
<dbReference type="PANTHER" id="PTHR14239:SF0">
    <property type="entry name" value="F420-DEPENDENT NADP REDUCTASE"/>
    <property type="match status" value="1"/>
</dbReference>
<reference evidence="3 4" key="1">
    <citation type="submission" date="2018-06" db="EMBL/GenBank/DDBJ databases">
        <title>Draft genome sequence of hyperthermophilic methanogen Methanothermobacter tenebrarum sp. MCM-B 1447.</title>
        <authorList>
            <person name="Pore S.D."/>
            <person name="Dagar S."/>
            <person name="Dhakephalkar P.K."/>
        </authorList>
    </citation>
    <scope>NUCLEOTIDE SEQUENCE [LARGE SCALE GENOMIC DNA]</scope>
    <source>
        <strain evidence="3 4">MCM B 1447</strain>
    </source>
</reference>
<dbReference type="RefSeq" id="WP_112094269.1">
    <property type="nucleotide sequence ID" value="NZ_QLOE01000008.1"/>
</dbReference>
<dbReference type="PANTHER" id="PTHR14239">
    <property type="entry name" value="DUDULIN-RELATED"/>
    <property type="match status" value="1"/>
</dbReference>
<dbReference type="GO" id="GO:0015677">
    <property type="term" value="P:copper ion import"/>
    <property type="evidence" value="ECO:0007669"/>
    <property type="project" value="TreeGrafter"/>
</dbReference>
<dbReference type="EMBL" id="QLOE01000008">
    <property type="protein sequence ID" value="RAO78752.1"/>
    <property type="molecule type" value="Genomic_DNA"/>
</dbReference>
<dbReference type="SUPFAM" id="SSF51735">
    <property type="entry name" value="NAD(P)-binding Rossmann-fold domains"/>
    <property type="match status" value="1"/>
</dbReference>
<dbReference type="Gene3D" id="3.40.50.720">
    <property type="entry name" value="NAD(P)-binding Rossmann-like Domain"/>
    <property type="match status" value="1"/>
</dbReference>
<evidence type="ECO:0000313" key="3">
    <source>
        <dbReference type="EMBL" id="RAO78752.1"/>
    </source>
</evidence>
<accession>A0A328PEF1</accession>
<dbReference type="GO" id="GO:0006740">
    <property type="term" value="P:NADPH regeneration"/>
    <property type="evidence" value="ECO:0007669"/>
    <property type="project" value="InterPro"/>
</dbReference>
<dbReference type="InterPro" id="IPR010185">
    <property type="entry name" value="NpdG"/>
</dbReference>
<dbReference type="Proteomes" id="UP000249782">
    <property type="component" value="Unassembled WGS sequence"/>
</dbReference>
<keyword evidence="1" id="KW-0560">Oxidoreductase</keyword>
<keyword evidence="4" id="KW-1185">Reference proteome</keyword>
<dbReference type="AlphaFoldDB" id="A0A328PEF1"/>
<dbReference type="InterPro" id="IPR051267">
    <property type="entry name" value="STEAP_metalloreductase"/>
</dbReference>
<proteinExistence type="predicted"/>